<comment type="caution">
    <text evidence="2">The sequence shown here is derived from an EMBL/GenBank/DDBJ whole genome shotgun (WGS) entry which is preliminary data.</text>
</comment>
<dbReference type="OrthoDB" id="27214at2759"/>
<dbReference type="InParanoid" id="A0A1Y2GVP9"/>
<reference evidence="2 3" key="1">
    <citation type="submission" date="2016-07" db="EMBL/GenBank/DDBJ databases">
        <title>Pervasive Adenine N6-methylation of Active Genes in Fungi.</title>
        <authorList>
            <consortium name="DOE Joint Genome Institute"/>
            <person name="Mondo S.J."/>
            <person name="Dannebaum R.O."/>
            <person name="Kuo R.C."/>
            <person name="Labutti K."/>
            <person name="Haridas S."/>
            <person name="Kuo A."/>
            <person name="Salamov A."/>
            <person name="Ahrendt S.R."/>
            <person name="Lipzen A."/>
            <person name="Sullivan W."/>
            <person name="Andreopoulos W.B."/>
            <person name="Clum A."/>
            <person name="Lindquist E."/>
            <person name="Daum C."/>
            <person name="Ramamoorthy G.K."/>
            <person name="Gryganskyi A."/>
            <person name="Culley D."/>
            <person name="Magnuson J.K."/>
            <person name="James T.Y."/>
            <person name="O'Malley M.A."/>
            <person name="Stajich J.E."/>
            <person name="Spatafora J.W."/>
            <person name="Visel A."/>
            <person name="Grigoriev I.V."/>
        </authorList>
    </citation>
    <scope>NUCLEOTIDE SEQUENCE [LARGE SCALE GENOMIC DNA]</scope>
    <source>
        <strain evidence="2 3">NRRL 3116</strain>
    </source>
</reference>
<evidence type="ECO:0000256" key="1">
    <source>
        <dbReference type="SAM" id="Phobius"/>
    </source>
</evidence>
<sequence length="689" mass="75782">MTESTHFSTNAFCFDFRCFGIKSKRIIMVVLSLRNLILSVSLAMFATLTPFSNAAPTPPIPQVDACGVLGSKNSSSITYDDVSACYKAIPYDPVVASATLKTLHAFFNDYYVFRDSALTPDLKAPFSCPPVDIAKEFERIGQTKYTSDYSFHSDVSRAINGLYDAHASYNIDCYTAYAFGQPFALYAPVVQGRQSIRIYRDFTRRGYDDCEVVTIDGEDALTHLIKFADTLNFSKDRGVRLNQALASETFDEKRGVFTTSSGQYSERLDLPDKARVNYELKCTNNPTSIRLSEEWRVFALNEAQFTDVKSYVTSVCLPLTQRHQDLPSTKHLQRRELETVREHEVRKRQLYPVPKKSIFLDAVPSAPSEDPTGGDTDLPTAQQLVAGNGTVFYQLQSQPDVGVIVVHTHGVESEGELQVAADGLAAFHARNITKILFDFQGNGGGSVNFASFLVQLIFPNRGDLDKSLRSDLRITPSIQDLSAAVFNASEGHLYNAGIYLGLTTQAPYQNNDLFLHPVTLTRNGRPALYSNSTTLDPVTLGGGDMAGYPWTNNPANVRFLTDGRCGSACALSAHSLHKLYNVTSYGVGGVSGEGLSMFSFAGGAVSSLNDVNKVYAFGKVTSPLEPLPYKGDVNLPILEVYANGSDIPLEYDADQHPVNYRLAFDPVNARKRNVMWAQVTAHAWGQKSA</sequence>
<dbReference type="GeneID" id="33571214"/>
<keyword evidence="3" id="KW-1185">Reference proteome</keyword>
<dbReference type="Gene3D" id="3.90.226.10">
    <property type="entry name" value="2-enoyl-CoA Hydratase, Chain A, domain 1"/>
    <property type="match status" value="1"/>
</dbReference>
<organism evidence="2 3">
    <name type="scientific">Lobosporangium transversale</name>
    <dbReference type="NCBI Taxonomy" id="64571"/>
    <lineage>
        <taxon>Eukaryota</taxon>
        <taxon>Fungi</taxon>
        <taxon>Fungi incertae sedis</taxon>
        <taxon>Mucoromycota</taxon>
        <taxon>Mortierellomycotina</taxon>
        <taxon>Mortierellomycetes</taxon>
        <taxon>Mortierellales</taxon>
        <taxon>Mortierellaceae</taxon>
        <taxon>Lobosporangium</taxon>
    </lineage>
</organism>
<dbReference type="SUPFAM" id="SSF52096">
    <property type="entry name" value="ClpP/crotonase"/>
    <property type="match status" value="1"/>
</dbReference>
<keyword evidence="1" id="KW-0812">Transmembrane</keyword>
<name>A0A1Y2GVP9_9FUNG</name>
<dbReference type="AlphaFoldDB" id="A0A1Y2GVP9"/>
<dbReference type="PANTHER" id="PTHR37049:SF4">
    <property type="entry name" value="RHODANESE DOMAIN-CONTAINING PROTEIN"/>
    <property type="match status" value="1"/>
</dbReference>
<keyword evidence="1" id="KW-1133">Transmembrane helix</keyword>
<dbReference type="RefSeq" id="XP_021882679.1">
    <property type="nucleotide sequence ID" value="XM_022029371.1"/>
</dbReference>
<dbReference type="InterPro" id="IPR029045">
    <property type="entry name" value="ClpP/crotonase-like_dom_sf"/>
</dbReference>
<dbReference type="EMBL" id="MCFF01000013">
    <property type="protein sequence ID" value="ORZ20139.1"/>
    <property type="molecule type" value="Genomic_DNA"/>
</dbReference>
<accession>A0A1Y2GVP9</accession>
<dbReference type="InterPro" id="IPR052766">
    <property type="entry name" value="S41A_metabolite_peptidase"/>
</dbReference>
<evidence type="ECO:0000313" key="3">
    <source>
        <dbReference type="Proteomes" id="UP000193648"/>
    </source>
</evidence>
<evidence type="ECO:0000313" key="2">
    <source>
        <dbReference type="EMBL" id="ORZ20139.1"/>
    </source>
</evidence>
<protein>
    <recommendedName>
        <fullName evidence="4">Tail specific protease domain-containing protein</fullName>
    </recommendedName>
</protein>
<feature type="transmembrane region" description="Helical" evidence="1">
    <location>
        <begin position="26"/>
        <end position="48"/>
    </location>
</feature>
<evidence type="ECO:0008006" key="4">
    <source>
        <dbReference type="Google" id="ProtNLM"/>
    </source>
</evidence>
<keyword evidence="1" id="KW-0472">Membrane</keyword>
<gene>
    <name evidence="2" type="ORF">BCR41DRAFT_404628</name>
</gene>
<dbReference type="Proteomes" id="UP000193648">
    <property type="component" value="Unassembled WGS sequence"/>
</dbReference>
<proteinExistence type="predicted"/>
<dbReference type="PANTHER" id="PTHR37049">
    <property type="entry name" value="PEPTIDASE S41 FAMILY PROTEIN"/>
    <property type="match status" value="1"/>
</dbReference>